<comment type="similarity">
    <text evidence="1 2">Belongs to the phD/YefM antitoxin family.</text>
</comment>
<dbReference type="InterPro" id="IPR036165">
    <property type="entry name" value="YefM-like_sf"/>
</dbReference>
<keyword evidence="3" id="KW-0238">DNA-binding</keyword>
<comment type="function">
    <text evidence="2">Antitoxin component of a type II toxin-antitoxin (TA) system.</text>
</comment>
<sequence>MKTVNIAQAQEDLSQLADEAAKGEGFVIEKDGKPLVKVVPVETSPTAETAEAPKKKRRIGFLDGQFFIPEDLDKALDKEIEELFYGNSK</sequence>
<dbReference type="Proteomes" id="UP000320653">
    <property type="component" value="Unassembled WGS sequence"/>
</dbReference>
<evidence type="ECO:0000313" key="4">
    <source>
        <dbReference type="Proteomes" id="UP000320653"/>
    </source>
</evidence>
<dbReference type="Gene3D" id="3.40.1620.10">
    <property type="entry name" value="YefM-like domain"/>
    <property type="match status" value="1"/>
</dbReference>
<dbReference type="SUPFAM" id="SSF143120">
    <property type="entry name" value="YefM-like"/>
    <property type="match status" value="1"/>
</dbReference>
<keyword evidence="4" id="KW-1185">Reference proteome</keyword>
<evidence type="ECO:0000313" key="3">
    <source>
        <dbReference type="EMBL" id="TWF53082.1"/>
    </source>
</evidence>
<dbReference type="RefSeq" id="WP_145638639.1">
    <property type="nucleotide sequence ID" value="NZ_VIWP01000004.1"/>
</dbReference>
<dbReference type="Pfam" id="PF02604">
    <property type="entry name" value="PhdYeFM_antitox"/>
    <property type="match status" value="1"/>
</dbReference>
<accession>A0A561QS08</accession>
<proteinExistence type="inferred from homology"/>
<comment type="caution">
    <text evidence="3">The sequence shown here is derived from an EMBL/GenBank/DDBJ whole genome shotgun (WGS) entry which is preliminary data.</text>
</comment>
<organism evidence="3 4">
    <name type="scientific">Neorhizobium alkalisoli</name>
    <dbReference type="NCBI Taxonomy" id="528178"/>
    <lineage>
        <taxon>Bacteria</taxon>
        <taxon>Pseudomonadati</taxon>
        <taxon>Pseudomonadota</taxon>
        <taxon>Alphaproteobacteria</taxon>
        <taxon>Hyphomicrobiales</taxon>
        <taxon>Rhizobiaceae</taxon>
        <taxon>Rhizobium/Agrobacterium group</taxon>
        <taxon>Neorhizobium</taxon>
    </lineage>
</organism>
<dbReference type="InterPro" id="IPR006442">
    <property type="entry name" value="Antitoxin_Phd/YefM"/>
</dbReference>
<name>A0A561QS08_9HYPH</name>
<evidence type="ECO:0000256" key="1">
    <source>
        <dbReference type="ARBA" id="ARBA00009981"/>
    </source>
</evidence>
<gene>
    <name evidence="3" type="ORF">FHW37_104353</name>
</gene>
<reference evidence="3 4" key="1">
    <citation type="submission" date="2019-06" db="EMBL/GenBank/DDBJ databases">
        <title>Sorghum-associated microbial communities from plants grown in Nebraska, USA.</title>
        <authorList>
            <person name="Schachtman D."/>
        </authorList>
    </citation>
    <scope>NUCLEOTIDE SEQUENCE [LARGE SCALE GENOMIC DNA]</scope>
    <source>
        <strain evidence="3 4">1225</strain>
    </source>
</reference>
<dbReference type="OrthoDB" id="9800503at2"/>
<dbReference type="EMBL" id="VIWP01000004">
    <property type="protein sequence ID" value="TWF53082.1"/>
    <property type="molecule type" value="Genomic_DNA"/>
</dbReference>
<protein>
    <recommendedName>
        <fullName evidence="2">Antitoxin</fullName>
    </recommendedName>
</protein>
<evidence type="ECO:0000256" key="2">
    <source>
        <dbReference type="RuleBase" id="RU362080"/>
    </source>
</evidence>
<dbReference type="AlphaFoldDB" id="A0A561QS08"/>
<dbReference type="GO" id="GO:0003677">
    <property type="term" value="F:DNA binding"/>
    <property type="evidence" value="ECO:0007669"/>
    <property type="project" value="UniProtKB-KW"/>
</dbReference>